<feature type="transmembrane region" description="Helical" evidence="1">
    <location>
        <begin position="124"/>
        <end position="145"/>
    </location>
</feature>
<dbReference type="RefSeq" id="WP_115123329.1">
    <property type="nucleotide sequence ID" value="NZ_QRAO01000002.1"/>
</dbReference>
<feature type="transmembrane region" description="Helical" evidence="1">
    <location>
        <begin position="75"/>
        <end position="95"/>
    </location>
</feature>
<reference evidence="2 3" key="1">
    <citation type="submission" date="2018-07" db="EMBL/GenBank/DDBJ databases">
        <title>Genomic Encyclopedia of Type Strains, Phase IV (KMG-IV): sequencing the most valuable type-strain genomes for metagenomic binning, comparative biology and taxonomic classification.</title>
        <authorList>
            <person name="Goeker M."/>
        </authorList>
    </citation>
    <scope>NUCLEOTIDE SEQUENCE [LARGE SCALE GENOMIC DNA]</scope>
    <source>
        <strain evidence="2 3">DSM 101478</strain>
    </source>
</reference>
<dbReference type="OrthoDB" id="709028at2"/>
<gene>
    <name evidence="2" type="ORF">C8D94_102310</name>
</gene>
<feature type="transmembrane region" description="Helical" evidence="1">
    <location>
        <begin position="37"/>
        <end position="55"/>
    </location>
</feature>
<accession>A0A370QFI6</accession>
<keyword evidence="1" id="KW-1133">Transmembrane helix</keyword>
<evidence type="ECO:0000313" key="3">
    <source>
        <dbReference type="Proteomes" id="UP000255317"/>
    </source>
</evidence>
<evidence type="ECO:0000313" key="2">
    <source>
        <dbReference type="EMBL" id="RDK87128.1"/>
    </source>
</evidence>
<proteinExistence type="predicted"/>
<dbReference type="AlphaFoldDB" id="A0A370QFI6"/>
<organism evidence="2 3">
    <name type="scientific">Marinirhabdus gelatinilytica</name>
    <dbReference type="NCBI Taxonomy" id="1703343"/>
    <lineage>
        <taxon>Bacteria</taxon>
        <taxon>Pseudomonadati</taxon>
        <taxon>Bacteroidota</taxon>
        <taxon>Flavobacteriia</taxon>
        <taxon>Flavobacteriales</taxon>
        <taxon>Flavobacteriaceae</taxon>
    </lineage>
</organism>
<protein>
    <submittedName>
        <fullName evidence="2">Uncharacterized protein</fullName>
    </submittedName>
</protein>
<feature type="transmembrane region" description="Helical" evidence="1">
    <location>
        <begin position="172"/>
        <end position="199"/>
    </location>
</feature>
<name>A0A370QFI6_9FLAO</name>
<dbReference type="Proteomes" id="UP000255317">
    <property type="component" value="Unassembled WGS sequence"/>
</dbReference>
<comment type="caution">
    <text evidence="2">The sequence shown here is derived from an EMBL/GenBank/DDBJ whole genome shotgun (WGS) entry which is preliminary data.</text>
</comment>
<dbReference type="EMBL" id="QRAO01000002">
    <property type="protein sequence ID" value="RDK87128.1"/>
    <property type="molecule type" value="Genomic_DNA"/>
</dbReference>
<evidence type="ECO:0000256" key="1">
    <source>
        <dbReference type="SAM" id="Phobius"/>
    </source>
</evidence>
<keyword evidence="3" id="KW-1185">Reference proteome</keyword>
<keyword evidence="1" id="KW-0472">Membrane</keyword>
<keyword evidence="1" id="KW-0812">Transmembrane</keyword>
<sequence length="215" mass="25457">MDVLDTLKKDWQKQEDTLPKLTYKEIYSMLLKKSSSIVKWIFIISIAELLLWIFISFLVPDSSKEFNEQMGLKNVFWAITILNYAVFAVFMYLFYKNYKNISVTSNVKELMKNILKTRKTVRWFVYYNIAGTALTLLGANLYFYFNQDKLQRLLADAHYGYNNISPEQATTVFFTAQLIVGVVFIGLLMLFYYLIYGLLLKRLKRNYRELKKIEV</sequence>